<dbReference type="GO" id="GO:0016705">
    <property type="term" value="F:oxidoreductase activity, acting on paired donors, with incorporation or reduction of molecular oxygen"/>
    <property type="evidence" value="ECO:0007669"/>
    <property type="project" value="InterPro"/>
</dbReference>
<proteinExistence type="inferred from homology"/>
<gene>
    <name evidence="8" type="ORF">ET33_07125</name>
</gene>
<evidence type="ECO:0000256" key="3">
    <source>
        <dbReference type="ARBA" id="ARBA00022723"/>
    </source>
</evidence>
<keyword evidence="5 7" id="KW-0408">Iron</keyword>
<dbReference type="Proteomes" id="UP000028123">
    <property type="component" value="Unassembled WGS sequence"/>
</dbReference>
<evidence type="ECO:0000313" key="8">
    <source>
        <dbReference type="EMBL" id="KEQ24834.1"/>
    </source>
</evidence>
<dbReference type="eggNOG" id="COG2124">
    <property type="taxonomic scope" value="Bacteria"/>
</dbReference>
<dbReference type="RefSeq" id="WP_036684659.1">
    <property type="nucleotide sequence ID" value="NZ_JNVM01000014.1"/>
</dbReference>
<dbReference type="Gene3D" id="1.10.630.10">
    <property type="entry name" value="Cytochrome P450"/>
    <property type="match status" value="1"/>
</dbReference>
<evidence type="ECO:0000256" key="6">
    <source>
        <dbReference type="ARBA" id="ARBA00023033"/>
    </source>
</evidence>
<dbReference type="GO" id="GO:0020037">
    <property type="term" value="F:heme binding"/>
    <property type="evidence" value="ECO:0007669"/>
    <property type="project" value="InterPro"/>
</dbReference>
<reference evidence="8 9" key="1">
    <citation type="submission" date="2014-06" db="EMBL/GenBank/DDBJ databases">
        <title>Draft genome sequence of Paenibacillus sp. MSt1.</title>
        <authorList>
            <person name="Aw Y.K."/>
            <person name="Ong K.S."/>
            <person name="Gan H.M."/>
            <person name="Lee S.M."/>
        </authorList>
    </citation>
    <scope>NUCLEOTIDE SEQUENCE [LARGE SCALE GENOMIC DNA]</scope>
    <source>
        <strain evidence="8 9">MSt1</strain>
    </source>
</reference>
<dbReference type="GO" id="GO:0004497">
    <property type="term" value="F:monooxygenase activity"/>
    <property type="evidence" value="ECO:0007669"/>
    <property type="project" value="UniProtKB-KW"/>
</dbReference>
<dbReference type="FunFam" id="1.10.630.10:FF:000018">
    <property type="entry name" value="Cytochrome P450 monooxygenase"/>
    <property type="match status" value="1"/>
</dbReference>
<evidence type="ECO:0000256" key="4">
    <source>
        <dbReference type="ARBA" id="ARBA00023002"/>
    </source>
</evidence>
<keyword evidence="2 7" id="KW-0349">Heme</keyword>
<dbReference type="PANTHER" id="PTHR46696">
    <property type="entry name" value="P450, PUTATIVE (EUROFUNG)-RELATED"/>
    <property type="match status" value="1"/>
</dbReference>
<dbReference type="InterPro" id="IPR001128">
    <property type="entry name" value="Cyt_P450"/>
</dbReference>
<evidence type="ECO:0000256" key="5">
    <source>
        <dbReference type="ARBA" id="ARBA00023004"/>
    </source>
</evidence>
<accession>A0A081P2B1</accession>
<dbReference type="InterPro" id="IPR017972">
    <property type="entry name" value="Cyt_P450_CS"/>
</dbReference>
<organism evidence="8 9">
    <name type="scientific">Paenibacillus tyrfis</name>
    <dbReference type="NCBI Taxonomy" id="1501230"/>
    <lineage>
        <taxon>Bacteria</taxon>
        <taxon>Bacillati</taxon>
        <taxon>Bacillota</taxon>
        <taxon>Bacilli</taxon>
        <taxon>Bacillales</taxon>
        <taxon>Paenibacillaceae</taxon>
        <taxon>Paenibacillus</taxon>
    </lineage>
</organism>
<dbReference type="PROSITE" id="PS00086">
    <property type="entry name" value="CYTOCHROME_P450"/>
    <property type="match status" value="1"/>
</dbReference>
<dbReference type="SUPFAM" id="SSF48264">
    <property type="entry name" value="Cytochrome P450"/>
    <property type="match status" value="1"/>
</dbReference>
<dbReference type="CDD" id="cd11029">
    <property type="entry name" value="CYP107-like"/>
    <property type="match status" value="1"/>
</dbReference>
<sequence>MEKITGSDFASPETMHDFMAFYKRLAGQQEPLYRLDDFFGMGGAWLAFRHEDVVAILKDPRFVKDVRKLAPPQDQGEPGQKYASVSKFRQWFKEMPNMLTVDPPDHTRLRRLASKAFTPHTIEGLRPRIQQIADELLDAVQERGRMDLITDFAYPLPITVISEMLGIPVADRDQFREWTRKLLNASLDPKQEDTVSEVLDKFVEYIKTLLAEKRAHPGNDITSGLVQAHDEGDQLSENELLSTIWLLIVAGHETTVNLIGNGILALLKHPEQMRLLRSDPSLLPSAVEELLRYAGPVMIASRFASEDIPMHGNEIRKGEIVLVSLAGANVDPHKFSHPEVLDITREENEHLAFGKGIHLCLGAPLARLEGQVAFGTLLQRLPHLRLAVEPEQLTYNRSTLRSLTSLPVLF</sequence>
<keyword evidence="3 7" id="KW-0479">Metal-binding</keyword>
<dbReference type="Pfam" id="PF00067">
    <property type="entry name" value="p450"/>
    <property type="match status" value="1"/>
</dbReference>
<evidence type="ECO:0000256" key="7">
    <source>
        <dbReference type="RuleBase" id="RU000461"/>
    </source>
</evidence>
<keyword evidence="6 7" id="KW-0503">Monooxygenase</keyword>
<keyword evidence="9" id="KW-1185">Reference proteome</keyword>
<evidence type="ECO:0000256" key="1">
    <source>
        <dbReference type="ARBA" id="ARBA00010617"/>
    </source>
</evidence>
<name>A0A081P2B1_9BACL</name>
<evidence type="ECO:0000313" key="9">
    <source>
        <dbReference type="Proteomes" id="UP000028123"/>
    </source>
</evidence>
<dbReference type="InterPro" id="IPR002397">
    <property type="entry name" value="Cyt_P450_B"/>
</dbReference>
<dbReference type="PANTHER" id="PTHR46696:SF1">
    <property type="entry name" value="CYTOCHROME P450 YJIB-RELATED"/>
    <property type="match status" value="1"/>
</dbReference>
<dbReference type="EMBL" id="JNVM01000014">
    <property type="protein sequence ID" value="KEQ24834.1"/>
    <property type="molecule type" value="Genomic_DNA"/>
</dbReference>
<dbReference type="InterPro" id="IPR036396">
    <property type="entry name" value="Cyt_P450_sf"/>
</dbReference>
<dbReference type="PRINTS" id="PR00359">
    <property type="entry name" value="BP450"/>
</dbReference>
<evidence type="ECO:0000256" key="2">
    <source>
        <dbReference type="ARBA" id="ARBA00022617"/>
    </source>
</evidence>
<dbReference type="AlphaFoldDB" id="A0A081P2B1"/>
<comment type="caution">
    <text evidence="8">The sequence shown here is derived from an EMBL/GenBank/DDBJ whole genome shotgun (WGS) entry which is preliminary data.</text>
</comment>
<dbReference type="GO" id="GO:0005506">
    <property type="term" value="F:iron ion binding"/>
    <property type="evidence" value="ECO:0007669"/>
    <property type="project" value="InterPro"/>
</dbReference>
<comment type="similarity">
    <text evidence="1 7">Belongs to the cytochrome P450 family.</text>
</comment>
<dbReference type="OrthoDB" id="9801155at2"/>
<keyword evidence="4 7" id="KW-0560">Oxidoreductase</keyword>
<protein>
    <submittedName>
        <fullName evidence="8">Cytochrome P450</fullName>
    </submittedName>
</protein>